<keyword evidence="6" id="KW-0326">Glycosidase</keyword>
<keyword evidence="3" id="KW-0479">Metal-binding</keyword>
<dbReference type="Gene3D" id="3.20.20.80">
    <property type="entry name" value="Glycosidases"/>
    <property type="match status" value="1"/>
</dbReference>
<dbReference type="KEGG" id="mzh:Mzhil_0346"/>
<dbReference type="PANTHER" id="PTHR43447">
    <property type="entry name" value="ALPHA-AMYLASE"/>
    <property type="match status" value="1"/>
</dbReference>
<dbReference type="NCBIfam" id="NF006969">
    <property type="entry name" value="PRK09441.1-2"/>
    <property type="match status" value="1"/>
</dbReference>
<dbReference type="InterPro" id="IPR013780">
    <property type="entry name" value="Glyco_hydro_b"/>
</dbReference>
<dbReference type="Pfam" id="PF00128">
    <property type="entry name" value="Alpha-amylase"/>
    <property type="match status" value="1"/>
</dbReference>
<dbReference type="Gene3D" id="2.40.30.140">
    <property type="match status" value="1"/>
</dbReference>
<evidence type="ECO:0000256" key="5">
    <source>
        <dbReference type="ARBA" id="ARBA00023277"/>
    </source>
</evidence>
<dbReference type="HOGENOM" id="CLU_024572_2_1_2"/>
<evidence type="ECO:0000259" key="7">
    <source>
        <dbReference type="SMART" id="SM00642"/>
    </source>
</evidence>
<name>F7XP95_METZD</name>
<organism evidence="8 9">
    <name type="scientific">Methanosalsum zhilinae (strain DSM 4017 / NBRC 107636 / OCM 62 / WeN5)</name>
    <name type="common">Methanohalophilus zhilinae</name>
    <dbReference type="NCBI Taxonomy" id="679901"/>
    <lineage>
        <taxon>Archaea</taxon>
        <taxon>Methanobacteriati</taxon>
        <taxon>Methanobacteriota</taxon>
        <taxon>Stenosarchaea group</taxon>
        <taxon>Methanomicrobia</taxon>
        <taxon>Methanosarcinales</taxon>
        <taxon>Methanosarcinaceae</taxon>
        <taxon>Methanosalsum</taxon>
    </lineage>
</organism>
<evidence type="ECO:0000256" key="2">
    <source>
        <dbReference type="ARBA" id="ARBA00008061"/>
    </source>
</evidence>
<dbReference type="InterPro" id="IPR013776">
    <property type="entry name" value="A-amylase_thermo"/>
</dbReference>
<reference evidence="8 9" key="1">
    <citation type="submission" date="2010-07" db="EMBL/GenBank/DDBJ databases">
        <title>The complete genome of Methanosalsum zhilinae DSM 4017.</title>
        <authorList>
            <consortium name="US DOE Joint Genome Institute (JGI-PGF)"/>
            <person name="Lucas S."/>
            <person name="Copeland A."/>
            <person name="Lapidus A."/>
            <person name="Glavina del Rio T."/>
            <person name="Dalin E."/>
            <person name="Tice H."/>
            <person name="Bruce D."/>
            <person name="Goodwin L."/>
            <person name="Pitluck S."/>
            <person name="Kyrpides N."/>
            <person name="Mavromatis K."/>
            <person name="Ovchinnikova G."/>
            <person name="Daligault H."/>
            <person name="Detter J.C."/>
            <person name="Han C."/>
            <person name="Tapia R."/>
            <person name="Larimer F."/>
            <person name="Land M."/>
            <person name="Hauser L."/>
            <person name="Markowitz V."/>
            <person name="Cheng J.-F."/>
            <person name="Hugenholtz P."/>
            <person name="Woyke T."/>
            <person name="Wu D."/>
            <person name="Spring S."/>
            <person name="Schueler E."/>
            <person name="Brambilla E."/>
            <person name="Klenk H.-P."/>
            <person name="Eisen J.A."/>
        </authorList>
    </citation>
    <scope>NUCLEOTIDE SEQUENCE [LARGE SCALE GENOMIC DNA]</scope>
    <source>
        <strain evidence="9">DSM 4017 / NBRC 107636 / OCM 62 / WeN5</strain>
    </source>
</reference>
<feature type="domain" description="Glycosyl hydrolase family 13 catalytic" evidence="7">
    <location>
        <begin position="6"/>
        <end position="402"/>
    </location>
</feature>
<evidence type="ECO:0000256" key="6">
    <source>
        <dbReference type="ARBA" id="ARBA00023295"/>
    </source>
</evidence>
<dbReference type="SUPFAM" id="SSF51011">
    <property type="entry name" value="Glycosyl hydrolase domain"/>
    <property type="match status" value="1"/>
</dbReference>
<dbReference type="GO" id="GO:0005509">
    <property type="term" value="F:calcium ion binding"/>
    <property type="evidence" value="ECO:0007669"/>
    <property type="project" value="InterPro"/>
</dbReference>
<keyword evidence="9" id="KW-1185">Reference proteome</keyword>
<keyword evidence="5" id="KW-0119">Carbohydrate metabolism</keyword>
<dbReference type="AlphaFoldDB" id="F7XP95"/>
<gene>
    <name evidence="8" type="ordered locus">Mzhil_0346</name>
</gene>
<dbReference type="STRING" id="679901.Mzhil_0346"/>
<accession>F7XP95</accession>
<dbReference type="SUPFAM" id="SSF51445">
    <property type="entry name" value="(Trans)glycosidases"/>
    <property type="match status" value="1"/>
</dbReference>
<dbReference type="GO" id="GO:0005975">
    <property type="term" value="P:carbohydrate metabolic process"/>
    <property type="evidence" value="ECO:0007669"/>
    <property type="project" value="InterPro"/>
</dbReference>
<dbReference type="GeneID" id="10821951"/>
<dbReference type="InterPro" id="IPR006047">
    <property type="entry name" value="GH13_cat_dom"/>
</dbReference>
<dbReference type="InterPro" id="IPR017853">
    <property type="entry name" value="GH"/>
</dbReference>
<evidence type="ECO:0000256" key="4">
    <source>
        <dbReference type="ARBA" id="ARBA00022801"/>
    </source>
</evidence>
<dbReference type="NCBIfam" id="NF006968">
    <property type="entry name" value="PRK09441.1-1"/>
    <property type="match status" value="1"/>
</dbReference>
<evidence type="ECO:0000313" key="8">
    <source>
        <dbReference type="EMBL" id="AEH60222.1"/>
    </source>
</evidence>
<dbReference type="SMART" id="SM00642">
    <property type="entry name" value="Aamy"/>
    <property type="match status" value="1"/>
</dbReference>
<dbReference type="Proteomes" id="UP000006622">
    <property type="component" value="Chromosome"/>
</dbReference>
<evidence type="ECO:0000256" key="1">
    <source>
        <dbReference type="ARBA" id="ARBA00001913"/>
    </source>
</evidence>
<dbReference type="EMBL" id="CP002101">
    <property type="protein sequence ID" value="AEH60222.1"/>
    <property type="molecule type" value="Genomic_DNA"/>
</dbReference>
<comment type="cofactor">
    <cofactor evidence="1">
        <name>Ca(2+)</name>
        <dbReference type="ChEBI" id="CHEBI:29108"/>
    </cofactor>
</comment>
<evidence type="ECO:0000256" key="3">
    <source>
        <dbReference type="ARBA" id="ARBA00022723"/>
    </source>
</evidence>
<evidence type="ECO:0000313" key="9">
    <source>
        <dbReference type="Proteomes" id="UP000006622"/>
    </source>
</evidence>
<dbReference type="OrthoDB" id="18347at2157"/>
<proteinExistence type="inferred from homology"/>
<dbReference type="GO" id="GO:0004553">
    <property type="term" value="F:hydrolase activity, hydrolyzing O-glycosyl compounds"/>
    <property type="evidence" value="ECO:0007669"/>
    <property type="project" value="InterPro"/>
</dbReference>
<protein>
    <submittedName>
        <fullName evidence="8">Alpha amylase catalytic region</fullName>
    </submittedName>
</protein>
<dbReference type="PIRSF" id="PIRSF001021">
    <property type="entry name" value="Alph-amls_thrmst"/>
    <property type="match status" value="1"/>
</dbReference>
<dbReference type="CDD" id="cd11318">
    <property type="entry name" value="AmyAc_bac_fung_AmyA"/>
    <property type="match status" value="1"/>
</dbReference>
<keyword evidence="4" id="KW-0378">Hydrolase</keyword>
<dbReference type="RefSeq" id="WP_013897661.1">
    <property type="nucleotide sequence ID" value="NC_015676.1"/>
</dbReference>
<sequence>MQEYAGAMMQYFHWYMPADGTLWKQLEESASTLAQVGITSIWLPPAYKGAGGEHDVGYGIYDLFDLGEFDQKGSIRTKYGTRREFIEAINAAHGAGLRVYADIVINHKLGGDRLEEFQATPYNPQNRNEPIGELQTIRAWTHFQFPGRKGKYSRLEWHWWHFNAADHNALDEDKDAVYLFEGKDFDQDVDMGKGNYDYLMGNNLDFNNPDVQKEIFYWGEWFLDTTNIDGFRFDAAKHVKISFFVDWFNHMRKYAGRDLFAVGEYWSKNHDALKNFIERTGGNILLFDMHLQQNFVTAGNQGNSYDLRNIFDNSLVKEYPAIAVTLVNSHDIQPLRPLESVVDNWFKPLAYALILLRRDGYPCIFSADYYGAQYKGMGKDGKEHEIWIDSHRWMIDKFLEARRTFKHGDQYDYFNNPDCIGWTRTGNDDHPGGMAVIMSNGDDGYKEMETTSPNTTYIDLTEQINMNVVTNRDGRGEFHCKAGSVSVWIPKKIKS</sequence>
<dbReference type="Gene3D" id="2.60.40.1180">
    <property type="entry name" value="Golgi alpha-mannosidase II"/>
    <property type="match status" value="1"/>
</dbReference>
<comment type="similarity">
    <text evidence="2">Belongs to the glycosyl hydrolase 13 family.</text>
</comment>